<dbReference type="OrthoDB" id="2353632at2"/>
<accession>A0A366Y0G2</accession>
<dbReference type="Proteomes" id="UP000253314">
    <property type="component" value="Unassembled WGS sequence"/>
</dbReference>
<dbReference type="InterPro" id="IPR023162">
    <property type="entry name" value="Apc36109-like_dom_sf"/>
</dbReference>
<dbReference type="EMBL" id="QOCW01000001">
    <property type="protein sequence ID" value="RBW71336.1"/>
    <property type="molecule type" value="Genomic_DNA"/>
</dbReference>
<comment type="caution">
    <text evidence="1">The sequence shown here is derived from an EMBL/GenBank/DDBJ whole genome shotgun (WGS) entry which is preliminary data.</text>
</comment>
<dbReference type="Gene3D" id="1.10.340.20">
    <property type="entry name" value="Apc36109-like domain"/>
    <property type="match status" value="1"/>
</dbReference>
<dbReference type="RefSeq" id="WP_113804040.1">
    <property type="nucleotide sequence ID" value="NZ_QOCW01000001.1"/>
</dbReference>
<sequence>MNPIQKTNLQLLDVLNQWDPFHLGEGTYETEHVDVLQAVHELDSVKELAETIQRIYEYSFEQLIPMKECSRIAGELLIIKGQECELS</sequence>
<evidence type="ECO:0000313" key="2">
    <source>
        <dbReference type="Proteomes" id="UP000253314"/>
    </source>
</evidence>
<evidence type="ECO:0000313" key="1">
    <source>
        <dbReference type="EMBL" id="RBW71336.1"/>
    </source>
</evidence>
<dbReference type="SUPFAM" id="SSF116922">
    <property type="entry name" value="YugE-like"/>
    <property type="match status" value="1"/>
</dbReference>
<gene>
    <name evidence="1" type="ORF">DS031_00875</name>
</gene>
<reference evidence="1 2" key="1">
    <citation type="submission" date="2018-07" db="EMBL/GenBank/DDBJ databases">
        <title>Lottiidibacillus patelloidae gen. nov., sp. nov., isolated from the intestinal tract of a marine limpet and the reclassification of B. taeanensis BH030017T, B. algicola KMM 3737T and B. hwajinpoensis SW-72T as genus Lottiidibacillus.</title>
        <authorList>
            <person name="Liu R."/>
            <person name="Huang Z."/>
        </authorList>
    </citation>
    <scope>NUCLEOTIDE SEQUENCE [LARGE SCALE GENOMIC DNA]</scope>
    <source>
        <strain evidence="1 2">BH030017</strain>
    </source>
</reference>
<proteinExistence type="predicted"/>
<dbReference type="InterPro" id="IPR015053">
    <property type="entry name" value="DUF1871"/>
</dbReference>
<protein>
    <submittedName>
        <fullName evidence="1">DUF1871 domain-containing protein</fullName>
    </submittedName>
</protein>
<name>A0A366Y0G2_9BACI</name>
<dbReference type="AlphaFoldDB" id="A0A366Y0G2"/>
<keyword evidence="2" id="KW-1185">Reference proteome</keyword>
<organism evidence="1 2">
    <name type="scientific">Bacillus taeanensis</name>
    <dbReference type="NCBI Taxonomy" id="273032"/>
    <lineage>
        <taxon>Bacteria</taxon>
        <taxon>Bacillati</taxon>
        <taxon>Bacillota</taxon>
        <taxon>Bacilli</taxon>
        <taxon>Bacillales</taxon>
        <taxon>Bacillaceae</taxon>
        <taxon>Bacillus</taxon>
    </lineage>
</organism>
<dbReference type="Pfam" id="PF08958">
    <property type="entry name" value="DUF1871"/>
    <property type="match status" value="1"/>
</dbReference>